<protein>
    <submittedName>
        <fullName evidence="10">Uncharacterized protein</fullName>
    </submittedName>
</protein>
<dbReference type="InterPro" id="IPR007272">
    <property type="entry name" value="Sulf_transp_TsuA/YedE"/>
</dbReference>
<keyword evidence="11" id="KW-1185">Reference proteome</keyword>
<evidence type="ECO:0000256" key="6">
    <source>
        <dbReference type="ARBA" id="ARBA00022989"/>
    </source>
</evidence>
<dbReference type="Proteomes" id="UP000006048">
    <property type="component" value="Chromosome"/>
</dbReference>
<name>I4BAR5_TURPD</name>
<dbReference type="STRING" id="869212.Turpa_3738"/>
<evidence type="ECO:0000256" key="2">
    <source>
        <dbReference type="ARBA" id="ARBA00022448"/>
    </source>
</evidence>
<feature type="transmembrane region" description="Helical" evidence="9">
    <location>
        <begin position="95"/>
        <end position="117"/>
    </location>
</feature>
<evidence type="ECO:0000256" key="1">
    <source>
        <dbReference type="ARBA" id="ARBA00004429"/>
    </source>
</evidence>
<dbReference type="OrthoDB" id="9814020at2"/>
<sequence length="165" mass="17111">MTTEYIWPFWLGGLAIAAVSVALVVLTGKFLSVTRGYASVCSIFSKLKFFQRPDLGGPFGFRTFFTLGLIAGGALAAVTTVGWQPTFELGKFNEIWGTSLAVKAAVLIAGGFFWGYGSRMAKGCTSGNSISGLSKGSLASLVATCGFLVAGVAVTFAIAQISGVN</sequence>
<feature type="transmembrane region" description="Helical" evidence="9">
    <location>
        <begin position="59"/>
        <end position="83"/>
    </location>
</feature>
<dbReference type="PANTHER" id="PTHR30574:SF1">
    <property type="entry name" value="SULPHUR TRANSPORT DOMAIN-CONTAINING PROTEIN"/>
    <property type="match status" value="1"/>
</dbReference>
<organism evidence="10 11">
    <name type="scientific">Turneriella parva (strain ATCC BAA-1111 / DSM 21527 / NCTC 11395 / H)</name>
    <name type="common">Leptospira parva</name>
    <dbReference type="NCBI Taxonomy" id="869212"/>
    <lineage>
        <taxon>Bacteria</taxon>
        <taxon>Pseudomonadati</taxon>
        <taxon>Spirochaetota</taxon>
        <taxon>Spirochaetia</taxon>
        <taxon>Leptospirales</taxon>
        <taxon>Leptospiraceae</taxon>
        <taxon>Turneriella</taxon>
    </lineage>
</organism>
<gene>
    <name evidence="10" type="ordered locus">Turpa_3738</name>
</gene>
<feature type="transmembrane region" description="Helical" evidence="9">
    <location>
        <begin position="138"/>
        <end position="161"/>
    </location>
</feature>
<keyword evidence="3" id="KW-1003">Cell membrane</keyword>
<dbReference type="EMBL" id="CP002959">
    <property type="protein sequence ID" value="AFM14372.1"/>
    <property type="molecule type" value="Genomic_DNA"/>
</dbReference>
<dbReference type="Pfam" id="PF04143">
    <property type="entry name" value="Sulf_transp"/>
    <property type="match status" value="1"/>
</dbReference>
<dbReference type="RefSeq" id="WP_014804849.1">
    <property type="nucleotide sequence ID" value="NC_018020.1"/>
</dbReference>
<dbReference type="KEGG" id="tpx:Turpa_3738"/>
<evidence type="ECO:0000256" key="7">
    <source>
        <dbReference type="ARBA" id="ARBA00023136"/>
    </source>
</evidence>
<reference evidence="10 11" key="1">
    <citation type="submission" date="2012-06" db="EMBL/GenBank/DDBJ databases">
        <title>The complete chromosome of genome of Turneriella parva DSM 21527.</title>
        <authorList>
            <consortium name="US DOE Joint Genome Institute (JGI-PGF)"/>
            <person name="Lucas S."/>
            <person name="Han J."/>
            <person name="Lapidus A."/>
            <person name="Bruce D."/>
            <person name="Goodwin L."/>
            <person name="Pitluck S."/>
            <person name="Peters L."/>
            <person name="Kyrpides N."/>
            <person name="Mavromatis K."/>
            <person name="Ivanova N."/>
            <person name="Mikhailova N."/>
            <person name="Chertkov O."/>
            <person name="Detter J.C."/>
            <person name="Tapia R."/>
            <person name="Han C."/>
            <person name="Land M."/>
            <person name="Hauser L."/>
            <person name="Markowitz V."/>
            <person name="Cheng J.-F."/>
            <person name="Hugenholtz P."/>
            <person name="Woyke T."/>
            <person name="Wu D."/>
            <person name="Gronow S."/>
            <person name="Wellnitz S."/>
            <person name="Brambilla E."/>
            <person name="Klenk H.-P."/>
            <person name="Eisen J.A."/>
        </authorList>
    </citation>
    <scope>NUCLEOTIDE SEQUENCE [LARGE SCALE GENOMIC DNA]</scope>
    <source>
        <strain evidence="11">ATCC BAA-1111 / DSM 21527 / NCTC 11395 / H</strain>
    </source>
</reference>
<dbReference type="HOGENOM" id="CLU_1452982_0_0_12"/>
<keyword evidence="6 9" id="KW-1133">Transmembrane helix</keyword>
<comment type="similarity">
    <text evidence="8">Belongs to the TsuA/YedE (TC 9.B.102) family.</text>
</comment>
<keyword evidence="4" id="KW-0997">Cell inner membrane</keyword>
<proteinExistence type="inferred from homology"/>
<evidence type="ECO:0000256" key="9">
    <source>
        <dbReference type="SAM" id="Phobius"/>
    </source>
</evidence>
<evidence type="ECO:0000313" key="10">
    <source>
        <dbReference type="EMBL" id="AFM14372.1"/>
    </source>
</evidence>
<keyword evidence="2" id="KW-0813">Transport</keyword>
<comment type="subcellular location">
    <subcellularLocation>
        <location evidence="1">Cell inner membrane</location>
        <topology evidence="1">Multi-pass membrane protein</topology>
    </subcellularLocation>
</comment>
<dbReference type="GO" id="GO:0005886">
    <property type="term" value="C:plasma membrane"/>
    <property type="evidence" value="ECO:0007669"/>
    <property type="project" value="UniProtKB-SubCell"/>
</dbReference>
<keyword evidence="5 9" id="KW-0812">Transmembrane</keyword>
<feature type="transmembrane region" description="Helical" evidence="9">
    <location>
        <begin position="6"/>
        <end position="26"/>
    </location>
</feature>
<accession>I4BAR5</accession>
<evidence type="ECO:0000256" key="5">
    <source>
        <dbReference type="ARBA" id="ARBA00022692"/>
    </source>
</evidence>
<evidence type="ECO:0000256" key="3">
    <source>
        <dbReference type="ARBA" id="ARBA00022475"/>
    </source>
</evidence>
<evidence type="ECO:0000256" key="8">
    <source>
        <dbReference type="ARBA" id="ARBA00035655"/>
    </source>
</evidence>
<evidence type="ECO:0000256" key="4">
    <source>
        <dbReference type="ARBA" id="ARBA00022519"/>
    </source>
</evidence>
<keyword evidence="7 9" id="KW-0472">Membrane</keyword>
<dbReference type="AlphaFoldDB" id="I4BAR5"/>
<evidence type="ECO:0000313" key="11">
    <source>
        <dbReference type="Proteomes" id="UP000006048"/>
    </source>
</evidence>
<dbReference type="PANTHER" id="PTHR30574">
    <property type="entry name" value="INNER MEMBRANE PROTEIN YEDE"/>
    <property type="match status" value="1"/>
</dbReference>